<name>A0A0C2Z3E9_9AGAM</name>
<evidence type="ECO:0000313" key="1">
    <source>
        <dbReference type="EMBL" id="KIM56443.1"/>
    </source>
</evidence>
<dbReference type="HOGENOM" id="CLU_099691_2_0_1"/>
<gene>
    <name evidence="1" type="ORF">SCLCIDRAFT_132663</name>
</gene>
<protein>
    <submittedName>
        <fullName evidence="1">Uncharacterized protein</fullName>
    </submittedName>
</protein>
<proteinExistence type="predicted"/>
<feature type="non-terminal residue" evidence="1">
    <location>
        <position position="1"/>
    </location>
</feature>
<keyword evidence="2" id="KW-1185">Reference proteome</keyword>
<organism evidence="1 2">
    <name type="scientific">Scleroderma citrinum Foug A</name>
    <dbReference type="NCBI Taxonomy" id="1036808"/>
    <lineage>
        <taxon>Eukaryota</taxon>
        <taxon>Fungi</taxon>
        <taxon>Dikarya</taxon>
        <taxon>Basidiomycota</taxon>
        <taxon>Agaricomycotina</taxon>
        <taxon>Agaricomycetes</taxon>
        <taxon>Agaricomycetidae</taxon>
        <taxon>Boletales</taxon>
        <taxon>Sclerodermatineae</taxon>
        <taxon>Sclerodermataceae</taxon>
        <taxon>Scleroderma</taxon>
    </lineage>
</organism>
<dbReference type="AlphaFoldDB" id="A0A0C2Z3E9"/>
<reference evidence="2" key="2">
    <citation type="submission" date="2015-01" db="EMBL/GenBank/DDBJ databases">
        <title>Evolutionary Origins and Diversification of the Mycorrhizal Mutualists.</title>
        <authorList>
            <consortium name="DOE Joint Genome Institute"/>
            <consortium name="Mycorrhizal Genomics Consortium"/>
            <person name="Kohler A."/>
            <person name="Kuo A."/>
            <person name="Nagy L.G."/>
            <person name="Floudas D."/>
            <person name="Copeland A."/>
            <person name="Barry K.W."/>
            <person name="Cichocki N."/>
            <person name="Veneault-Fourrey C."/>
            <person name="LaButti K."/>
            <person name="Lindquist E.A."/>
            <person name="Lipzen A."/>
            <person name="Lundell T."/>
            <person name="Morin E."/>
            <person name="Murat C."/>
            <person name="Riley R."/>
            <person name="Ohm R."/>
            <person name="Sun H."/>
            <person name="Tunlid A."/>
            <person name="Henrissat B."/>
            <person name="Grigoriev I.V."/>
            <person name="Hibbett D.S."/>
            <person name="Martin F."/>
        </authorList>
    </citation>
    <scope>NUCLEOTIDE SEQUENCE [LARGE SCALE GENOMIC DNA]</scope>
    <source>
        <strain evidence="2">Foug A</strain>
    </source>
</reference>
<dbReference type="Proteomes" id="UP000053989">
    <property type="component" value="Unassembled WGS sequence"/>
</dbReference>
<dbReference type="OrthoDB" id="2662702at2759"/>
<dbReference type="InParanoid" id="A0A0C2Z3E9"/>
<evidence type="ECO:0000313" key="2">
    <source>
        <dbReference type="Proteomes" id="UP000053989"/>
    </source>
</evidence>
<dbReference type="EMBL" id="KN822116">
    <property type="protein sequence ID" value="KIM56443.1"/>
    <property type="molecule type" value="Genomic_DNA"/>
</dbReference>
<sequence>NVSTCWNLSFNMVDFVLDYCVPVESITDKQQLGLGNYALNEHEWTVLAQLHDILKDGTLFFSHGTPSSLAMVLPAMDYINEAFTTGMLNQQHFDPAI</sequence>
<accession>A0A0C2Z3E9</accession>
<reference evidence="1 2" key="1">
    <citation type="submission" date="2014-04" db="EMBL/GenBank/DDBJ databases">
        <authorList>
            <consortium name="DOE Joint Genome Institute"/>
            <person name="Kuo A."/>
            <person name="Kohler A."/>
            <person name="Nagy L.G."/>
            <person name="Floudas D."/>
            <person name="Copeland A."/>
            <person name="Barry K.W."/>
            <person name="Cichocki N."/>
            <person name="Veneault-Fourrey C."/>
            <person name="LaButti K."/>
            <person name="Lindquist E.A."/>
            <person name="Lipzen A."/>
            <person name="Lundell T."/>
            <person name="Morin E."/>
            <person name="Murat C."/>
            <person name="Sun H."/>
            <person name="Tunlid A."/>
            <person name="Henrissat B."/>
            <person name="Grigoriev I.V."/>
            <person name="Hibbett D.S."/>
            <person name="Martin F."/>
            <person name="Nordberg H.P."/>
            <person name="Cantor M.N."/>
            <person name="Hua S.X."/>
        </authorList>
    </citation>
    <scope>NUCLEOTIDE SEQUENCE [LARGE SCALE GENOMIC DNA]</scope>
    <source>
        <strain evidence="1 2">Foug A</strain>
    </source>
</reference>